<comment type="similarity">
    <text evidence="1">Belongs to the N-Me-Phe pilin family.</text>
</comment>
<sequence length="235" mass="25093">MSQWFYAEGNRERRGPLTDDNIVELFRSGRIAADTLLWREGAGDWQPLQRYAAELGLHDVIAAPTAAPLLPPPLQQTPAGSAPAPAVKPGLSGCAIAGIIAAVGGVILVAIVGILAAIALPAYQSYTLRAKASLALGQLAPLKIEISDFVQHNGRCPVNDDEGFRTPGSYAQDAIASVRIGRFDNGHCGLEAQLREPGSPQLDGKALWLDYDTGARTWQCSSDVDDRFLPLHCRS</sequence>
<keyword evidence="2" id="KW-0812">Transmembrane</keyword>
<organism evidence="4 5">
    <name type="scientific">Stenotrophomonas pictorum JCM 9942</name>
    <dbReference type="NCBI Taxonomy" id="1236960"/>
    <lineage>
        <taxon>Bacteria</taxon>
        <taxon>Pseudomonadati</taxon>
        <taxon>Pseudomonadota</taxon>
        <taxon>Gammaproteobacteria</taxon>
        <taxon>Lysobacterales</taxon>
        <taxon>Lysobacteraceae</taxon>
        <taxon>Stenotrophomonas</taxon>
    </lineage>
</organism>
<accession>A0A0R0AJI0</accession>
<evidence type="ECO:0000256" key="2">
    <source>
        <dbReference type="SAM" id="Phobius"/>
    </source>
</evidence>
<dbReference type="Pfam" id="PF00114">
    <property type="entry name" value="Pilin"/>
    <property type="match status" value="1"/>
</dbReference>
<dbReference type="Proteomes" id="UP000050836">
    <property type="component" value="Unassembled WGS sequence"/>
</dbReference>
<dbReference type="AlphaFoldDB" id="A0A0R0AJI0"/>
<dbReference type="InterPro" id="IPR001082">
    <property type="entry name" value="Pilin"/>
</dbReference>
<proteinExistence type="inferred from homology"/>
<evidence type="ECO:0000313" key="5">
    <source>
        <dbReference type="Proteomes" id="UP000050836"/>
    </source>
</evidence>
<dbReference type="GO" id="GO:0007155">
    <property type="term" value="P:cell adhesion"/>
    <property type="evidence" value="ECO:0007669"/>
    <property type="project" value="InterPro"/>
</dbReference>
<dbReference type="SUPFAM" id="SSF54523">
    <property type="entry name" value="Pili subunits"/>
    <property type="match status" value="1"/>
</dbReference>
<feature type="transmembrane region" description="Helical" evidence="2">
    <location>
        <begin position="95"/>
        <end position="123"/>
    </location>
</feature>
<dbReference type="OrthoDB" id="198456at2"/>
<dbReference type="EMBL" id="LLXS01000030">
    <property type="protein sequence ID" value="KRG40920.1"/>
    <property type="molecule type" value="Genomic_DNA"/>
</dbReference>
<keyword evidence="2" id="KW-0472">Membrane</keyword>
<dbReference type="GO" id="GO:0009289">
    <property type="term" value="C:pilus"/>
    <property type="evidence" value="ECO:0007669"/>
    <property type="project" value="InterPro"/>
</dbReference>
<dbReference type="Gene3D" id="3.30.700.10">
    <property type="entry name" value="Glycoprotein, Type 4 Pilin"/>
    <property type="match status" value="1"/>
</dbReference>
<name>A0A0R0AJI0_9GAMM</name>
<feature type="domain" description="GYF" evidence="3">
    <location>
        <begin position="4"/>
        <end position="50"/>
    </location>
</feature>
<comment type="caution">
    <text evidence="4">The sequence shown here is derived from an EMBL/GenBank/DDBJ whole genome shotgun (WGS) entry which is preliminary data.</text>
</comment>
<keyword evidence="5" id="KW-1185">Reference proteome</keyword>
<keyword evidence="2" id="KW-1133">Transmembrane helix</keyword>
<dbReference type="Pfam" id="PF14237">
    <property type="entry name" value="GYF_2"/>
    <property type="match status" value="1"/>
</dbReference>
<evidence type="ECO:0000259" key="3">
    <source>
        <dbReference type="Pfam" id="PF14237"/>
    </source>
</evidence>
<protein>
    <recommendedName>
        <fullName evidence="3">GYF domain-containing protein</fullName>
    </recommendedName>
</protein>
<gene>
    <name evidence="4" type="ORF">ARC78_12210</name>
</gene>
<reference evidence="4 5" key="1">
    <citation type="submission" date="2015-10" db="EMBL/GenBank/DDBJ databases">
        <title>Genome sequencing and analysis of members of genus Stenotrophomonas.</title>
        <authorList>
            <person name="Patil P.P."/>
            <person name="Midha S."/>
            <person name="Patil P.B."/>
        </authorList>
    </citation>
    <scope>NUCLEOTIDE SEQUENCE [LARGE SCALE GENOMIC DNA]</scope>
    <source>
        <strain evidence="4 5">JCM 9942</strain>
    </source>
</reference>
<evidence type="ECO:0000313" key="4">
    <source>
        <dbReference type="EMBL" id="KRG40920.1"/>
    </source>
</evidence>
<dbReference type="RefSeq" id="WP_054659380.1">
    <property type="nucleotide sequence ID" value="NZ_BAZI01000176.1"/>
</dbReference>
<dbReference type="InterPro" id="IPR045584">
    <property type="entry name" value="Pilin-like"/>
</dbReference>
<evidence type="ECO:0000256" key="1">
    <source>
        <dbReference type="ARBA" id="ARBA00005233"/>
    </source>
</evidence>
<dbReference type="InterPro" id="IPR025640">
    <property type="entry name" value="GYF_2"/>
</dbReference>